<dbReference type="OrthoDB" id="2374506at2"/>
<evidence type="ECO:0000256" key="1">
    <source>
        <dbReference type="ARBA" id="ARBA00023015"/>
    </source>
</evidence>
<organism evidence="5 6">
    <name type="scientific">Salipaludibacillus keqinensis</name>
    <dbReference type="NCBI Taxonomy" id="2045207"/>
    <lineage>
        <taxon>Bacteria</taxon>
        <taxon>Bacillati</taxon>
        <taxon>Bacillota</taxon>
        <taxon>Bacilli</taxon>
        <taxon>Bacillales</taxon>
        <taxon>Bacillaceae</taxon>
    </lineage>
</organism>
<reference evidence="5 6" key="1">
    <citation type="submission" date="2017-10" db="EMBL/GenBank/DDBJ databases">
        <title>Bacillus sp. nov., a halophilic bacterium isolated from a Keqin Lake.</title>
        <authorList>
            <person name="Wang H."/>
        </authorList>
    </citation>
    <scope>NUCLEOTIDE SEQUENCE [LARGE SCALE GENOMIC DNA]</scope>
    <source>
        <strain evidence="5 6">KQ-12</strain>
    </source>
</reference>
<dbReference type="SUPFAM" id="SSF46785">
    <property type="entry name" value="Winged helix' DNA-binding domain"/>
    <property type="match status" value="1"/>
</dbReference>
<dbReference type="CDD" id="cd07377">
    <property type="entry name" value="WHTH_GntR"/>
    <property type="match status" value="1"/>
</dbReference>
<keyword evidence="1" id="KW-0805">Transcription regulation</keyword>
<dbReference type="PANTHER" id="PTHR43537:SF24">
    <property type="entry name" value="GLUCONATE OPERON TRANSCRIPTIONAL REPRESSOR"/>
    <property type="match status" value="1"/>
</dbReference>
<dbReference type="SUPFAM" id="SSF48008">
    <property type="entry name" value="GntR ligand-binding domain-like"/>
    <property type="match status" value="1"/>
</dbReference>
<sequence length="215" mass="25186">MNPIANDTLSQKIADHITTQIVEGKISPGERLLEKELTEIYGTSRAPIREALYILENQGIVERVPRKGVFARKYSYSEIEEFYDVVYELTRYAVCKGIDSTDTDDKVKELDHLLNKVELSISKEDFRISFDYIEEIHEKIFEISNNRVLLDLYDKLNKQWTTFRYITLSHPESLMKSIKEYRNIYLIIVNKDKSKIEDVLLDKKTRALSVLKKLS</sequence>
<dbReference type="InterPro" id="IPR036390">
    <property type="entry name" value="WH_DNA-bd_sf"/>
</dbReference>
<dbReference type="RefSeq" id="WP_110609370.1">
    <property type="nucleotide sequence ID" value="NZ_PDOD01000002.1"/>
</dbReference>
<evidence type="ECO:0000256" key="2">
    <source>
        <dbReference type="ARBA" id="ARBA00023125"/>
    </source>
</evidence>
<dbReference type="SMART" id="SM00345">
    <property type="entry name" value="HTH_GNTR"/>
    <property type="match status" value="1"/>
</dbReference>
<feature type="domain" description="HTH gntR-type" evidence="4">
    <location>
        <begin position="7"/>
        <end position="74"/>
    </location>
</feature>
<keyword evidence="3" id="KW-0804">Transcription</keyword>
<dbReference type="Pfam" id="PF07729">
    <property type="entry name" value="FCD"/>
    <property type="match status" value="1"/>
</dbReference>
<dbReference type="Gene3D" id="1.10.10.10">
    <property type="entry name" value="Winged helix-like DNA-binding domain superfamily/Winged helix DNA-binding domain"/>
    <property type="match status" value="1"/>
</dbReference>
<evidence type="ECO:0000256" key="3">
    <source>
        <dbReference type="ARBA" id="ARBA00023163"/>
    </source>
</evidence>
<proteinExistence type="predicted"/>
<gene>
    <name evidence="5" type="ORF">CR194_09100</name>
</gene>
<dbReference type="GO" id="GO:0003677">
    <property type="term" value="F:DNA binding"/>
    <property type="evidence" value="ECO:0007669"/>
    <property type="project" value="UniProtKB-KW"/>
</dbReference>
<keyword evidence="6" id="KW-1185">Reference proteome</keyword>
<dbReference type="InterPro" id="IPR011711">
    <property type="entry name" value="GntR_C"/>
</dbReference>
<name>A0A323TEA6_9BACI</name>
<dbReference type="GO" id="GO:0003700">
    <property type="term" value="F:DNA-binding transcription factor activity"/>
    <property type="evidence" value="ECO:0007669"/>
    <property type="project" value="InterPro"/>
</dbReference>
<accession>A0A323TEA6</accession>
<dbReference type="AlphaFoldDB" id="A0A323TEA6"/>
<dbReference type="Proteomes" id="UP000248214">
    <property type="component" value="Unassembled WGS sequence"/>
</dbReference>
<dbReference type="InterPro" id="IPR000524">
    <property type="entry name" value="Tscrpt_reg_HTH_GntR"/>
</dbReference>
<dbReference type="Gene3D" id="1.20.120.530">
    <property type="entry name" value="GntR ligand-binding domain-like"/>
    <property type="match status" value="1"/>
</dbReference>
<dbReference type="PROSITE" id="PS50949">
    <property type="entry name" value="HTH_GNTR"/>
    <property type="match status" value="1"/>
</dbReference>
<evidence type="ECO:0000313" key="5">
    <source>
        <dbReference type="EMBL" id="PYZ93339.1"/>
    </source>
</evidence>
<dbReference type="InterPro" id="IPR036388">
    <property type="entry name" value="WH-like_DNA-bd_sf"/>
</dbReference>
<evidence type="ECO:0000259" key="4">
    <source>
        <dbReference type="PROSITE" id="PS50949"/>
    </source>
</evidence>
<evidence type="ECO:0000313" key="6">
    <source>
        <dbReference type="Proteomes" id="UP000248214"/>
    </source>
</evidence>
<protein>
    <recommendedName>
        <fullName evidence="4">HTH gntR-type domain-containing protein</fullName>
    </recommendedName>
</protein>
<dbReference type="InterPro" id="IPR008920">
    <property type="entry name" value="TF_FadR/GntR_C"/>
</dbReference>
<comment type="caution">
    <text evidence="5">The sequence shown here is derived from an EMBL/GenBank/DDBJ whole genome shotgun (WGS) entry which is preliminary data.</text>
</comment>
<dbReference type="PANTHER" id="PTHR43537">
    <property type="entry name" value="TRANSCRIPTIONAL REGULATOR, GNTR FAMILY"/>
    <property type="match status" value="1"/>
</dbReference>
<dbReference type="Pfam" id="PF00392">
    <property type="entry name" value="GntR"/>
    <property type="match status" value="1"/>
</dbReference>
<dbReference type="EMBL" id="PDOD01000002">
    <property type="protein sequence ID" value="PYZ93339.1"/>
    <property type="molecule type" value="Genomic_DNA"/>
</dbReference>
<keyword evidence="2" id="KW-0238">DNA-binding</keyword>